<dbReference type="PANTHER" id="PTHR10210:SF45">
    <property type="entry name" value="RIBOSE-PHOSPHATE PYROPHOSPHOKINASE 3, CHLOROPLASTIC"/>
    <property type="match status" value="1"/>
</dbReference>
<reference evidence="6" key="1">
    <citation type="submission" date="2003-08" db="EMBL/GenBank/DDBJ databases">
        <authorList>
            <person name="Birren B."/>
            <person name="Nusbaum C."/>
            <person name="Abebe A."/>
            <person name="Abouelleil A."/>
            <person name="Adekoya E."/>
            <person name="Ait-zahra M."/>
            <person name="Allen N."/>
            <person name="Allen T."/>
            <person name="An P."/>
            <person name="Anderson M."/>
            <person name="Anderson S."/>
            <person name="Arachchi H."/>
            <person name="Armbruster J."/>
            <person name="Bachantsang P."/>
            <person name="Baldwin J."/>
            <person name="Barry A."/>
            <person name="Bayul T."/>
            <person name="Blitshsteyn B."/>
            <person name="Bloom T."/>
            <person name="Blye J."/>
            <person name="Boguslavskiy L."/>
            <person name="Borowsky M."/>
            <person name="Boukhgalter B."/>
            <person name="Brunache A."/>
            <person name="Butler J."/>
            <person name="Calixte N."/>
            <person name="Calvo S."/>
            <person name="Camarata J."/>
            <person name="Campo K."/>
            <person name="Chang J."/>
            <person name="Cheshatsang Y."/>
            <person name="Citroen M."/>
            <person name="Collymore A."/>
            <person name="Considine T."/>
            <person name="Cook A."/>
            <person name="Cooke P."/>
            <person name="Corum B."/>
            <person name="Cuomo C."/>
            <person name="David R."/>
            <person name="Dawoe T."/>
            <person name="Degray S."/>
            <person name="Dodge S."/>
            <person name="Dooley K."/>
            <person name="Dorje P."/>
            <person name="Dorjee K."/>
            <person name="Dorris L."/>
            <person name="Duffey N."/>
            <person name="Dupes A."/>
            <person name="Elkins T."/>
            <person name="Engels R."/>
            <person name="Erickson J."/>
            <person name="Farina A."/>
            <person name="Faro S."/>
            <person name="Ferreira P."/>
            <person name="Fischer H."/>
            <person name="Fitzgerald M."/>
            <person name="Foley K."/>
            <person name="Gage D."/>
            <person name="Galagan J."/>
            <person name="Gearin G."/>
            <person name="Gnerre S."/>
            <person name="Gnirke A."/>
            <person name="Goyette A."/>
            <person name="Graham J."/>
            <person name="Grandbois E."/>
            <person name="Gyaltsen K."/>
            <person name="Hafez N."/>
            <person name="Hagopian D."/>
            <person name="Hagos B."/>
            <person name="Hall J."/>
            <person name="Hatcher B."/>
            <person name="Heller A."/>
            <person name="Higgins H."/>
            <person name="Honan T."/>
            <person name="Horn A."/>
            <person name="Houde N."/>
            <person name="Hughes L."/>
            <person name="Hulme W."/>
            <person name="Husby E."/>
            <person name="Iliev I."/>
            <person name="Jaffe D."/>
            <person name="Jones C."/>
            <person name="Kamal M."/>
            <person name="Kamat A."/>
            <person name="Kamvysselis M."/>
            <person name="Karlsson E."/>
            <person name="Kells C."/>
            <person name="Kieu A."/>
            <person name="Kisner P."/>
            <person name="Kodira C."/>
            <person name="Kulbokas E."/>
            <person name="Labutti K."/>
            <person name="Lama D."/>
            <person name="Landers T."/>
            <person name="Leger J."/>
            <person name="Levine S."/>
            <person name="Lewis D."/>
            <person name="Lewis T."/>
            <person name="Lindblad-toh K."/>
            <person name="Liu X."/>
            <person name="Lokyitsang T."/>
            <person name="Lokyitsang Y."/>
            <person name="Lucien O."/>
            <person name="Lui A."/>
            <person name="Ma L.J."/>
            <person name="Mabbitt R."/>
            <person name="Macdonald J."/>
            <person name="Maclean C."/>
            <person name="Major J."/>
            <person name="Manning J."/>
            <person name="Marabella R."/>
            <person name="Maru K."/>
            <person name="Matthews C."/>
            <person name="Mauceli E."/>
            <person name="Mccarthy M."/>
            <person name="Mcdonough S."/>
            <person name="Mcghee T."/>
            <person name="Meldrim J."/>
            <person name="Meneus L."/>
            <person name="Mesirov J."/>
            <person name="Mihalev A."/>
            <person name="Mihova T."/>
            <person name="Mikkelsen T."/>
            <person name="Mlenga V."/>
            <person name="Moru K."/>
            <person name="Mozes J."/>
            <person name="Mulrain L."/>
            <person name="Munson G."/>
            <person name="Naylor J."/>
            <person name="Newes C."/>
            <person name="Nguyen C."/>
            <person name="Nguyen N."/>
            <person name="Nguyen T."/>
            <person name="Nicol R."/>
            <person name="Nielsen C."/>
            <person name="Nizzari M."/>
            <person name="Norbu C."/>
            <person name="Norbu N."/>
            <person name="O'donnell P."/>
            <person name="Okoawo O."/>
            <person name="O'leary S."/>
            <person name="Omotosho B."/>
            <person name="O'neill K."/>
            <person name="Osman S."/>
            <person name="Parker S."/>
            <person name="Perrin D."/>
            <person name="Phunkhang P."/>
            <person name="Piqani B."/>
            <person name="Purcell S."/>
            <person name="Rachupka T."/>
            <person name="Ramasamy U."/>
            <person name="Rameau R."/>
            <person name="Ray V."/>
            <person name="Raymond C."/>
            <person name="Retta R."/>
            <person name="Richardson S."/>
            <person name="Rise C."/>
            <person name="Rodriguez J."/>
            <person name="Rogers J."/>
            <person name="Rogov P."/>
            <person name="Rutman M."/>
            <person name="Schupbach R."/>
            <person name="Seaman C."/>
            <person name="Settipalli S."/>
            <person name="Sharpe T."/>
            <person name="Sheridan J."/>
            <person name="Sherpa N."/>
            <person name="Shi J."/>
            <person name="Smirnov S."/>
            <person name="Smith C."/>
            <person name="Sougnez C."/>
            <person name="Spencer B."/>
            <person name="Stalker J."/>
            <person name="Stange-thomann N."/>
            <person name="Stavropoulos S."/>
            <person name="Stetson K."/>
            <person name="Stone C."/>
            <person name="Stone S."/>
            <person name="Stubbs M."/>
            <person name="Talamas J."/>
            <person name="Tchuinga P."/>
            <person name="Tenzing P."/>
            <person name="Tesfaye S."/>
            <person name="Theodore J."/>
            <person name="Thoulutsang Y."/>
            <person name="Topham K."/>
            <person name="Towey S."/>
            <person name="Tsamla T."/>
            <person name="Tsomo N."/>
            <person name="Vallee D."/>
            <person name="Vassiliev H."/>
            <person name="Venkataraman V."/>
            <person name="Vinson J."/>
            <person name="Vo A."/>
            <person name="Wade C."/>
            <person name="Wang S."/>
            <person name="Wangchuk T."/>
            <person name="Wangdi T."/>
            <person name="Whittaker C."/>
            <person name="Wilkinson J."/>
            <person name="Wu Y."/>
            <person name="Wyman D."/>
            <person name="Yadav S."/>
            <person name="Yang S."/>
            <person name="Yang X."/>
            <person name="Yeager S."/>
            <person name="Yee E."/>
            <person name="Young G."/>
            <person name="Zainoun J."/>
            <person name="Zembeck L."/>
            <person name="Zimmer A."/>
            <person name="Zody M."/>
            <person name="Lander E."/>
        </authorList>
    </citation>
    <scope>NUCLEOTIDE SEQUENCE [LARGE SCALE GENOMIC DNA]</scope>
</reference>
<dbReference type="OMA" id="FENFWIT"/>
<keyword evidence="6" id="KW-1185">Reference proteome</keyword>
<dbReference type="PANTHER" id="PTHR10210">
    <property type="entry name" value="RIBOSE-PHOSPHATE DIPHOSPHOKINASE FAMILY MEMBER"/>
    <property type="match status" value="1"/>
</dbReference>
<dbReference type="CDD" id="cd06223">
    <property type="entry name" value="PRTases_typeI"/>
    <property type="match status" value="1"/>
</dbReference>
<evidence type="ECO:0000313" key="6">
    <source>
        <dbReference type="Proteomes" id="UP000007875"/>
    </source>
</evidence>
<dbReference type="SUPFAM" id="SSF53271">
    <property type="entry name" value="PRTase-like"/>
    <property type="match status" value="2"/>
</dbReference>
<dbReference type="InParanoid" id="H2YNC4"/>
<dbReference type="Pfam" id="PF00156">
    <property type="entry name" value="Pribosyltran"/>
    <property type="match status" value="1"/>
</dbReference>
<dbReference type="InterPro" id="IPR000836">
    <property type="entry name" value="PRTase_dom"/>
</dbReference>
<evidence type="ECO:0008006" key="7">
    <source>
        <dbReference type="Google" id="ProtNLM"/>
    </source>
</evidence>
<dbReference type="Gene3D" id="3.40.50.2020">
    <property type="match status" value="2"/>
</dbReference>
<keyword evidence="2" id="KW-0545">Nucleotide biosynthesis</keyword>
<dbReference type="SMART" id="SM01400">
    <property type="entry name" value="Pribosyltran_N"/>
    <property type="match status" value="1"/>
</dbReference>
<dbReference type="InterPro" id="IPR005946">
    <property type="entry name" value="Rib-P_diPkinase"/>
</dbReference>
<proteinExistence type="inferred from homology"/>
<dbReference type="AlphaFoldDB" id="H2YNC4"/>
<evidence type="ECO:0000259" key="4">
    <source>
        <dbReference type="Pfam" id="PF13793"/>
    </source>
</evidence>
<reference evidence="5" key="2">
    <citation type="submission" date="2025-08" db="UniProtKB">
        <authorList>
            <consortium name="Ensembl"/>
        </authorList>
    </citation>
    <scope>IDENTIFICATION</scope>
</reference>
<organism evidence="5 6">
    <name type="scientific">Ciona savignyi</name>
    <name type="common">Pacific transparent sea squirt</name>
    <dbReference type="NCBI Taxonomy" id="51511"/>
    <lineage>
        <taxon>Eukaryota</taxon>
        <taxon>Metazoa</taxon>
        <taxon>Chordata</taxon>
        <taxon>Tunicata</taxon>
        <taxon>Ascidiacea</taxon>
        <taxon>Phlebobranchia</taxon>
        <taxon>Cionidae</taxon>
        <taxon>Ciona</taxon>
    </lineage>
</organism>
<dbReference type="GO" id="GO:0006015">
    <property type="term" value="P:5-phosphoribose 1-diphosphate biosynthetic process"/>
    <property type="evidence" value="ECO:0007669"/>
    <property type="project" value="TreeGrafter"/>
</dbReference>
<reference evidence="5" key="3">
    <citation type="submission" date="2025-09" db="UniProtKB">
        <authorList>
            <consortium name="Ensembl"/>
        </authorList>
    </citation>
    <scope>IDENTIFICATION</scope>
</reference>
<dbReference type="InterPro" id="IPR029099">
    <property type="entry name" value="Pribosyltran_N"/>
</dbReference>
<dbReference type="Proteomes" id="UP000007875">
    <property type="component" value="Unassembled WGS sequence"/>
</dbReference>
<dbReference type="GO" id="GO:0006164">
    <property type="term" value="P:purine nucleotide biosynthetic process"/>
    <property type="evidence" value="ECO:0007669"/>
    <property type="project" value="TreeGrafter"/>
</dbReference>
<dbReference type="GO" id="GO:0005737">
    <property type="term" value="C:cytoplasm"/>
    <property type="evidence" value="ECO:0007669"/>
    <property type="project" value="TreeGrafter"/>
</dbReference>
<comment type="similarity">
    <text evidence="1">Belongs to the ribose-phosphate pyrophosphokinase family.</text>
</comment>
<evidence type="ECO:0000256" key="2">
    <source>
        <dbReference type="ARBA" id="ARBA00022727"/>
    </source>
</evidence>
<feature type="domain" description="Phosphoribosyltransferase" evidence="3">
    <location>
        <begin position="193"/>
        <end position="259"/>
    </location>
</feature>
<feature type="domain" description="Ribose-phosphate pyrophosphokinase N-terminal" evidence="4">
    <location>
        <begin position="9"/>
        <end position="123"/>
    </location>
</feature>
<dbReference type="InterPro" id="IPR029057">
    <property type="entry name" value="PRTase-like"/>
</dbReference>
<dbReference type="Pfam" id="PF13793">
    <property type="entry name" value="Pribosyltran_N"/>
    <property type="match status" value="1"/>
</dbReference>
<evidence type="ECO:0000259" key="3">
    <source>
        <dbReference type="Pfam" id="PF00156"/>
    </source>
</evidence>
<dbReference type="GO" id="GO:0000287">
    <property type="term" value="F:magnesium ion binding"/>
    <property type="evidence" value="ECO:0007669"/>
    <property type="project" value="InterPro"/>
</dbReference>
<dbReference type="Ensembl" id="ENSCSAVT00000006918.1">
    <property type="protein sequence ID" value="ENSCSAVP00000006831.1"/>
    <property type="gene ID" value="ENSCSAVG00000004077.1"/>
</dbReference>
<dbReference type="HOGENOM" id="CLU_048814_0_0_1"/>
<dbReference type="GO" id="GO:0002189">
    <property type="term" value="C:ribose phosphate diphosphokinase complex"/>
    <property type="evidence" value="ECO:0007669"/>
    <property type="project" value="TreeGrafter"/>
</dbReference>
<dbReference type="GeneTree" id="ENSGT00950000182803"/>
<evidence type="ECO:0000256" key="1">
    <source>
        <dbReference type="ARBA" id="ARBA00006478"/>
    </source>
</evidence>
<evidence type="ECO:0000313" key="5">
    <source>
        <dbReference type="Ensembl" id="ENSCSAVP00000006831.1"/>
    </source>
</evidence>
<dbReference type="eggNOG" id="KOG1448">
    <property type="taxonomic scope" value="Eukaryota"/>
</dbReference>
<protein>
    <recommendedName>
        <fullName evidence="7">Phosphoribosyltransferase domain-containing protein</fullName>
    </recommendedName>
</protein>
<sequence length="317" mass="35642">MQQASNILLLCHSTTEELAQKILPNHPNIEQKKGVSWKKFPDGFPNLFIEDVESCIGKHVVFLGSFHSPEVIFEQISLVYALPRSCIKSLTFILPYFPTGTMERIDTEGQVATASTMARMLSAIPLSAMGPAQIMIFDIHVLQERFFFTDNVLPRLQTALPRFLQELHKFRAENGDVKIAFPDEGAHKRFQNHFDDFSIIRCIKKRNGSARKVSIVDGSPSNCHVVIVDDLIMTGGTVLECASMMLKSGATSVSAYVTHAVFPLNSWRNFLTDGKYWKVALSNFWITDSLPHATEIAKHRPFELLSLAESICRSLQK</sequence>
<name>H2YNC4_CIOSA</name>
<dbReference type="STRING" id="51511.ENSCSAVP00000006831"/>
<accession>H2YNC4</accession>